<dbReference type="OrthoDB" id="7853180at2"/>
<dbReference type="RefSeq" id="WP_076628647.1">
    <property type="nucleotide sequence ID" value="NZ_CP019312.1"/>
</dbReference>
<gene>
    <name evidence="1" type="ORF">BWR18_12420</name>
</gene>
<protein>
    <submittedName>
        <fullName evidence="1">Uncharacterized protein</fullName>
    </submittedName>
</protein>
<evidence type="ECO:0000313" key="1">
    <source>
        <dbReference type="EMBL" id="APX12391.1"/>
    </source>
</evidence>
<accession>A0A1P8MWJ8</accession>
<dbReference type="KEGG" id="tom:BWR18_12420"/>
<keyword evidence="2" id="KW-1185">Reference proteome</keyword>
<dbReference type="EMBL" id="CP019312">
    <property type="protein sequence ID" value="APX12391.1"/>
    <property type="molecule type" value="Genomic_DNA"/>
</dbReference>
<dbReference type="Proteomes" id="UP000186336">
    <property type="component" value="Chromosome"/>
</dbReference>
<proteinExistence type="predicted"/>
<dbReference type="AlphaFoldDB" id="A0A1P8MWJ8"/>
<organism evidence="1 2">
    <name type="scientific">Tateyamaria omphalii</name>
    <dbReference type="NCBI Taxonomy" id="299262"/>
    <lineage>
        <taxon>Bacteria</taxon>
        <taxon>Pseudomonadati</taxon>
        <taxon>Pseudomonadota</taxon>
        <taxon>Alphaproteobacteria</taxon>
        <taxon>Rhodobacterales</taxon>
        <taxon>Roseobacteraceae</taxon>
        <taxon>Tateyamaria</taxon>
    </lineage>
</organism>
<name>A0A1P8MWJ8_9RHOB</name>
<dbReference type="STRING" id="299262.BWR18_12420"/>
<reference evidence="1 2" key="1">
    <citation type="submission" date="2017-01" db="EMBL/GenBank/DDBJ databases">
        <title>Complete genome of Tateyamaria omphalii DOK1-4 isolated from seawater in Dokdo.</title>
        <authorList>
            <person name="Kim J.H."/>
            <person name="Chi W.-J."/>
        </authorList>
    </citation>
    <scope>NUCLEOTIDE SEQUENCE [LARGE SCALE GENOMIC DNA]</scope>
    <source>
        <strain evidence="1 2">DOK1-4</strain>
    </source>
</reference>
<evidence type="ECO:0000313" key="2">
    <source>
        <dbReference type="Proteomes" id="UP000186336"/>
    </source>
</evidence>
<sequence length="130" mass="14652">MTQSNFEARFAPVFALKAAAGSISPEAKPLRPQERQRNWDVLMKALPSILSKCSGIDFYPDNAGYPSPLRLWDFLNGREIVVSSNKRGGYDLCIKAENGMWTETQLPLDLIFLKLLALDYTPEELRAFQA</sequence>